<evidence type="ECO:0000256" key="4">
    <source>
        <dbReference type="ARBA" id="ARBA00040379"/>
    </source>
</evidence>
<feature type="domain" description="HTH iclR-type" evidence="6">
    <location>
        <begin position="5"/>
        <end position="66"/>
    </location>
</feature>
<reference evidence="8" key="1">
    <citation type="submission" date="2023-08" db="EMBL/GenBank/DDBJ databases">
        <title>Emergence of clinically-relevant ST2 carbapenem-resistant Acinetobacter baumannii strains in hospital sewages in Zhejiang, East of China.</title>
        <authorList>
            <person name="Kaichao C."/>
            <person name="Zhang R."/>
        </authorList>
    </citation>
    <scope>NUCLEOTIDE SEQUENCE</scope>
    <source>
        <strain evidence="8">M-RB-37</strain>
    </source>
</reference>
<dbReference type="RefSeq" id="WP_308981537.1">
    <property type="nucleotide sequence ID" value="NZ_JAVIDL010000017.1"/>
</dbReference>
<dbReference type="InterPro" id="IPR036390">
    <property type="entry name" value="WH_DNA-bd_sf"/>
</dbReference>
<dbReference type="Pfam" id="PF09339">
    <property type="entry name" value="HTH_IclR"/>
    <property type="match status" value="1"/>
</dbReference>
<dbReference type="Gene3D" id="1.10.10.10">
    <property type="entry name" value="Winged helix-like DNA-binding domain superfamily/Winged helix DNA-binding domain"/>
    <property type="match status" value="1"/>
</dbReference>
<dbReference type="InterPro" id="IPR050707">
    <property type="entry name" value="HTH_MetabolicPath_Reg"/>
</dbReference>
<dbReference type="InterPro" id="IPR005471">
    <property type="entry name" value="Tscrpt_reg_IclR_N"/>
</dbReference>
<evidence type="ECO:0000256" key="3">
    <source>
        <dbReference type="ARBA" id="ARBA00023163"/>
    </source>
</evidence>
<evidence type="ECO:0000256" key="2">
    <source>
        <dbReference type="ARBA" id="ARBA00023125"/>
    </source>
</evidence>
<dbReference type="SUPFAM" id="SSF46785">
    <property type="entry name" value="Winged helix' DNA-binding domain"/>
    <property type="match status" value="1"/>
</dbReference>
<dbReference type="EMBL" id="JAVIDL010000017">
    <property type="protein sequence ID" value="MDQ8936067.1"/>
    <property type="molecule type" value="Genomic_DNA"/>
</dbReference>
<dbReference type="PROSITE" id="PS51077">
    <property type="entry name" value="HTH_ICLR"/>
    <property type="match status" value="1"/>
</dbReference>
<dbReference type="Pfam" id="PF01614">
    <property type="entry name" value="IclR_C"/>
    <property type="match status" value="1"/>
</dbReference>
<protein>
    <recommendedName>
        <fullName evidence="4">HTH-type transcriptional repressor AllR</fullName>
    </recommendedName>
    <alternativeName>
        <fullName evidence="5">Negative regulator of allantoin and glyoxylate utilization operons</fullName>
    </alternativeName>
</protein>
<evidence type="ECO:0000313" key="8">
    <source>
        <dbReference type="EMBL" id="MDQ8936067.1"/>
    </source>
</evidence>
<dbReference type="PANTHER" id="PTHR30136">
    <property type="entry name" value="HELIX-TURN-HELIX TRANSCRIPTIONAL REGULATOR, ICLR FAMILY"/>
    <property type="match status" value="1"/>
</dbReference>
<accession>A0AAW8J997</accession>
<dbReference type="SMART" id="SM00346">
    <property type="entry name" value="HTH_ICLR"/>
    <property type="match status" value="1"/>
</dbReference>
<comment type="caution">
    <text evidence="8">The sequence shown here is derived from an EMBL/GenBank/DDBJ whole genome shotgun (WGS) entry which is preliminary data.</text>
</comment>
<dbReference type="SUPFAM" id="SSF55781">
    <property type="entry name" value="GAF domain-like"/>
    <property type="match status" value="1"/>
</dbReference>
<keyword evidence="1" id="KW-0805">Transcription regulation</keyword>
<keyword evidence="3" id="KW-0804">Transcription</keyword>
<evidence type="ECO:0000259" key="6">
    <source>
        <dbReference type="PROSITE" id="PS51077"/>
    </source>
</evidence>
<dbReference type="PROSITE" id="PS51078">
    <property type="entry name" value="ICLR_ED"/>
    <property type="match status" value="1"/>
</dbReference>
<sequence>MMSKGSSITRVLDIIDAISQAKHPPSPLDLAVALDIPKPSIHRLLQTLEQEGFVKCESYGGYVLGDRTFKMLMGAWEQESLKVERLAILQRLSDQIGETCGIAILNNNQMLYTDRIQTNWPLQVYLPVGSTVPLWCTSSGKLFLSYLPKARQQKVIQLLPIQAMTKNTLVDPNAFADNLAQIFEQKLGTDDEEFIAGMVACSVPICHNGQIIACLYTHAPTIRKSLADLIAFEPMLREAAQALSLLIEQHSQVSSND</sequence>
<dbReference type="Proteomes" id="UP001243844">
    <property type="component" value="Unassembled WGS sequence"/>
</dbReference>
<evidence type="ECO:0000313" key="9">
    <source>
        <dbReference type="Proteomes" id="UP001243844"/>
    </source>
</evidence>
<dbReference type="AlphaFoldDB" id="A0AAW8J997"/>
<feature type="domain" description="IclR-ED" evidence="7">
    <location>
        <begin position="67"/>
        <end position="249"/>
    </location>
</feature>
<evidence type="ECO:0000256" key="5">
    <source>
        <dbReference type="ARBA" id="ARBA00042627"/>
    </source>
</evidence>
<evidence type="ECO:0000256" key="1">
    <source>
        <dbReference type="ARBA" id="ARBA00023015"/>
    </source>
</evidence>
<gene>
    <name evidence="8" type="ORF">RFH47_10025</name>
</gene>
<dbReference type="InterPro" id="IPR014757">
    <property type="entry name" value="Tscrpt_reg_IclR_C"/>
</dbReference>
<dbReference type="GO" id="GO:0003700">
    <property type="term" value="F:DNA-binding transcription factor activity"/>
    <property type="evidence" value="ECO:0007669"/>
    <property type="project" value="TreeGrafter"/>
</dbReference>
<dbReference type="PANTHER" id="PTHR30136:SF24">
    <property type="entry name" value="HTH-TYPE TRANSCRIPTIONAL REPRESSOR ALLR"/>
    <property type="match status" value="1"/>
</dbReference>
<name>A0AAW8J997_9GAMM</name>
<dbReference type="GO" id="GO:0045892">
    <property type="term" value="P:negative regulation of DNA-templated transcription"/>
    <property type="evidence" value="ECO:0007669"/>
    <property type="project" value="TreeGrafter"/>
</dbReference>
<dbReference type="InterPro" id="IPR029016">
    <property type="entry name" value="GAF-like_dom_sf"/>
</dbReference>
<dbReference type="GO" id="GO:0003677">
    <property type="term" value="F:DNA binding"/>
    <property type="evidence" value="ECO:0007669"/>
    <property type="project" value="UniProtKB-KW"/>
</dbReference>
<organism evidence="8 9">
    <name type="scientific">Acinetobacter rudis</name>
    <dbReference type="NCBI Taxonomy" id="632955"/>
    <lineage>
        <taxon>Bacteria</taxon>
        <taxon>Pseudomonadati</taxon>
        <taxon>Pseudomonadota</taxon>
        <taxon>Gammaproteobacteria</taxon>
        <taxon>Moraxellales</taxon>
        <taxon>Moraxellaceae</taxon>
        <taxon>Acinetobacter</taxon>
    </lineage>
</organism>
<keyword evidence="2" id="KW-0238">DNA-binding</keyword>
<evidence type="ECO:0000259" key="7">
    <source>
        <dbReference type="PROSITE" id="PS51078"/>
    </source>
</evidence>
<proteinExistence type="predicted"/>
<dbReference type="InterPro" id="IPR036388">
    <property type="entry name" value="WH-like_DNA-bd_sf"/>
</dbReference>
<dbReference type="Gene3D" id="3.30.450.40">
    <property type="match status" value="1"/>
</dbReference>